<evidence type="ECO:0000313" key="7">
    <source>
        <dbReference type="Proteomes" id="UP000183685"/>
    </source>
</evidence>
<dbReference type="GO" id="GO:0030313">
    <property type="term" value="C:cell envelope"/>
    <property type="evidence" value="ECO:0007669"/>
    <property type="project" value="UniProtKB-SubCell"/>
</dbReference>
<sequence>MPKKALLPAVILVVLLGAAAYRLFLPSTTSFPADAPINSYLKGEMAKLSLPEEPKGLTDHIIMREDGSPIKLSAMKGKAMLINLWASWCAPCRAEMHELANLQRELGDDTFEVVAITVDRGGVLQAKDTLEEWGVEGLNLYAEPTMAIALELADGKLPTSYIIGADGQVKAYFLGPLKWDTPDAIALFTALKNGEI</sequence>
<organism evidence="6 7">
    <name type="scientific">Kordiimonas lacus</name>
    <dbReference type="NCBI Taxonomy" id="637679"/>
    <lineage>
        <taxon>Bacteria</taxon>
        <taxon>Pseudomonadati</taxon>
        <taxon>Pseudomonadota</taxon>
        <taxon>Alphaproteobacteria</taxon>
        <taxon>Kordiimonadales</taxon>
        <taxon>Kordiimonadaceae</taxon>
        <taxon>Kordiimonas</taxon>
    </lineage>
</organism>
<dbReference type="SUPFAM" id="SSF52833">
    <property type="entry name" value="Thioredoxin-like"/>
    <property type="match status" value="1"/>
</dbReference>
<dbReference type="GO" id="GO:0015036">
    <property type="term" value="F:disulfide oxidoreductase activity"/>
    <property type="evidence" value="ECO:0007669"/>
    <property type="project" value="UniProtKB-ARBA"/>
</dbReference>
<evidence type="ECO:0000256" key="2">
    <source>
        <dbReference type="ARBA" id="ARBA00022748"/>
    </source>
</evidence>
<dbReference type="AlphaFoldDB" id="A0A1G6XS44"/>
<dbReference type="Gene3D" id="3.40.30.10">
    <property type="entry name" value="Glutaredoxin"/>
    <property type="match status" value="1"/>
</dbReference>
<dbReference type="PROSITE" id="PS51352">
    <property type="entry name" value="THIOREDOXIN_2"/>
    <property type="match status" value="1"/>
</dbReference>
<dbReference type="OrthoDB" id="9799347at2"/>
<proteinExistence type="predicted"/>
<evidence type="ECO:0000256" key="4">
    <source>
        <dbReference type="ARBA" id="ARBA00023284"/>
    </source>
</evidence>
<accession>A0A1G6XS44</accession>
<dbReference type="InterPro" id="IPR050553">
    <property type="entry name" value="Thioredoxin_ResA/DsbE_sf"/>
</dbReference>
<dbReference type="PANTHER" id="PTHR42852:SF6">
    <property type="entry name" value="THIOL:DISULFIDE INTERCHANGE PROTEIN DSBE"/>
    <property type="match status" value="1"/>
</dbReference>
<dbReference type="STRING" id="637679.GCA_001550055_01014"/>
<gene>
    <name evidence="6" type="ORF">SAMN04488071_1333</name>
</gene>
<keyword evidence="3" id="KW-1015">Disulfide bond</keyword>
<evidence type="ECO:0000259" key="5">
    <source>
        <dbReference type="PROSITE" id="PS51352"/>
    </source>
</evidence>
<name>A0A1G6XS44_9PROT</name>
<dbReference type="GO" id="GO:0016853">
    <property type="term" value="F:isomerase activity"/>
    <property type="evidence" value="ECO:0007669"/>
    <property type="project" value="UniProtKB-KW"/>
</dbReference>
<dbReference type="Proteomes" id="UP000183685">
    <property type="component" value="Unassembled WGS sequence"/>
</dbReference>
<dbReference type="InterPro" id="IPR017937">
    <property type="entry name" value="Thioredoxin_CS"/>
</dbReference>
<evidence type="ECO:0000256" key="1">
    <source>
        <dbReference type="ARBA" id="ARBA00004196"/>
    </source>
</evidence>
<dbReference type="InterPro" id="IPR036249">
    <property type="entry name" value="Thioredoxin-like_sf"/>
</dbReference>
<protein>
    <submittedName>
        <fullName evidence="6">Thiol-disulfide isomerase or thioredoxin</fullName>
    </submittedName>
</protein>
<dbReference type="InterPro" id="IPR013766">
    <property type="entry name" value="Thioredoxin_domain"/>
</dbReference>
<reference evidence="6 7" key="1">
    <citation type="submission" date="2016-10" db="EMBL/GenBank/DDBJ databases">
        <authorList>
            <person name="de Groot N.N."/>
        </authorList>
    </citation>
    <scope>NUCLEOTIDE SEQUENCE [LARGE SCALE GENOMIC DNA]</scope>
    <source>
        <strain evidence="6 7">CGMCC 1.9109</strain>
    </source>
</reference>
<evidence type="ECO:0000256" key="3">
    <source>
        <dbReference type="ARBA" id="ARBA00023157"/>
    </source>
</evidence>
<keyword evidence="4" id="KW-0676">Redox-active center</keyword>
<feature type="domain" description="Thioredoxin" evidence="5">
    <location>
        <begin position="46"/>
        <end position="193"/>
    </location>
</feature>
<dbReference type="GO" id="GO:0017004">
    <property type="term" value="P:cytochrome complex assembly"/>
    <property type="evidence" value="ECO:0007669"/>
    <property type="project" value="UniProtKB-KW"/>
</dbReference>
<keyword evidence="7" id="KW-1185">Reference proteome</keyword>
<dbReference type="Pfam" id="PF08534">
    <property type="entry name" value="Redoxin"/>
    <property type="match status" value="1"/>
</dbReference>
<evidence type="ECO:0000313" key="6">
    <source>
        <dbReference type="EMBL" id="SDD80791.1"/>
    </source>
</evidence>
<dbReference type="InterPro" id="IPR013740">
    <property type="entry name" value="Redoxin"/>
</dbReference>
<dbReference type="EMBL" id="FNAK01000003">
    <property type="protein sequence ID" value="SDD80791.1"/>
    <property type="molecule type" value="Genomic_DNA"/>
</dbReference>
<keyword evidence="2" id="KW-0201">Cytochrome c-type biogenesis</keyword>
<keyword evidence="6" id="KW-0413">Isomerase</keyword>
<dbReference type="RefSeq" id="WP_068301704.1">
    <property type="nucleotide sequence ID" value="NZ_FNAK01000003.1"/>
</dbReference>
<dbReference type="PROSITE" id="PS00194">
    <property type="entry name" value="THIOREDOXIN_1"/>
    <property type="match status" value="1"/>
</dbReference>
<dbReference type="CDD" id="cd02966">
    <property type="entry name" value="TlpA_like_family"/>
    <property type="match status" value="1"/>
</dbReference>
<comment type="subcellular location">
    <subcellularLocation>
        <location evidence="1">Cell envelope</location>
    </subcellularLocation>
</comment>
<dbReference type="PANTHER" id="PTHR42852">
    <property type="entry name" value="THIOL:DISULFIDE INTERCHANGE PROTEIN DSBE"/>
    <property type="match status" value="1"/>
</dbReference>